<dbReference type="OrthoDB" id="4304933at2"/>
<evidence type="ECO:0000313" key="5">
    <source>
        <dbReference type="Proteomes" id="UP000198959"/>
    </source>
</evidence>
<keyword evidence="2" id="KW-1133">Transmembrane helix</keyword>
<accession>A0A1C6TNH0</accession>
<dbReference type="STRING" id="145854.GA0074692_6731"/>
<evidence type="ECO:0000313" key="3">
    <source>
        <dbReference type="EMBL" id="SCL43142.1"/>
    </source>
</evidence>
<gene>
    <name evidence="3" type="ORF">GA0074692_6731</name>
    <name evidence="4" type="ORF">GA0074692_6782</name>
</gene>
<sequence length="124" mass="14313">MDEITNAELARRLDSMRRDVHDDLTAIHRRLDSYVLREVYQAEQKGQETRMLVMERELAGLRTAIDAAEEKRAADRKSDDEKRTTERKAADDKRTADRRFMVAMVGLPVLALIVQILLAFRSPT</sequence>
<organism evidence="3 5">
    <name type="scientific">Micromonospora pallida</name>
    <dbReference type="NCBI Taxonomy" id="145854"/>
    <lineage>
        <taxon>Bacteria</taxon>
        <taxon>Bacillati</taxon>
        <taxon>Actinomycetota</taxon>
        <taxon>Actinomycetes</taxon>
        <taxon>Micromonosporales</taxon>
        <taxon>Micromonosporaceae</taxon>
        <taxon>Micromonospora</taxon>
    </lineage>
</organism>
<evidence type="ECO:0000313" key="4">
    <source>
        <dbReference type="EMBL" id="SCL43240.1"/>
    </source>
</evidence>
<feature type="region of interest" description="Disordered" evidence="1">
    <location>
        <begin position="69"/>
        <end position="93"/>
    </location>
</feature>
<feature type="transmembrane region" description="Helical" evidence="2">
    <location>
        <begin position="100"/>
        <end position="120"/>
    </location>
</feature>
<dbReference type="Proteomes" id="UP000198959">
    <property type="component" value="Unassembled WGS sequence"/>
</dbReference>
<name>A0A1C6TNH0_9ACTN</name>
<keyword evidence="2" id="KW-0812">Transmembrane</keyword>
<reference evidence="3" key="2">
    <citation type="submission" date="2016-06" db="EMBL/GenBank/DDBJ databases">
        <authorList>
            <person name="Kjaerup R.B."/>
            <person name="Dalgaard T.S."/>
            <person name="Juul-Madsen H.R."/>
        </authorList>
    </citation>
    <scope>NUCLEOTIDE SEQUENCE [LARGE SCALE GENOMIC DNA]</scope>
    <source>
        <strain evidence="3">DSM 43817</strain>
    </source>
</reference>
<dbReference type="EMBL" id="FMHW01000003">
    <property type="protein sequence ID" value="SCL43142.1"/>
    <property type="molecule type" value="Genomic_DNA"/>
</dbReference>
<dbReference type="EMBL" id="FMHW01000003">
    <property type="protein sequence ID" value="SCL43240.1"/>
    <property type="molecule type" value="Genomic_DNA"/>
</dbReference>
<reference evidence="5" key="1">
    <citation type="submission" date="2016-06" db="EMBL/GenBank/DDBJ databases">
        <authorList>
            <person name="Varghese N."/>
            <person name="Submissions Spin"/>
        </authorList>
    </citation>
    <scope>NUCLEOTIDE SEQUENCE [LARGE SCALE GENOMIC DNA]</scope>
    <source>
        <strain evidence="5">DSM 43817</strain>
    </source>
</reference>
<proteinExistence type="predicted"/>
<dbReference type="RefSeq" id="WP_091654577.1">
    <property type="nucleotide sequence ID" value="NZ_FMHW01000003.1"/>
</dbReference>
<protein>
    <submittedName>
        <fullName evidence="3">Uncharacterized protein</fullName>
    </submittedName>
</protein>
<dbReference type="AlphaFoldDB" id="A0A1C6TNH0"/>
<evidence type="ECO:0000256" key="2">
    <source>
        <dbReference type="SAM" id="Phobius"/>
    </source>
</evidence>
<keyword evidence="5" id="KW-1185">Reference proteome</keyword>
<keyword evidence="2" id="KW-0472">Membrane</keyword>
<evidence type="ECO:0000256" key="1">
    <source>
        <dbReference type="SAM" id="MobiDB-lite"/>
    </source>
</evidence>